<protein>
    <submittedName>
        <fullName evidence="1">Uncharacterized protein</fullName>
    </submittedName>
</protein>
<evidence type="ECO:0000313" key="1">
    <source>
        <dbReference type="EMBL" id="KAI4306750.1"/>
    </source>
</evidence>
<gene>
    <name evidence="1" type="ORF">L6164_030002</name>
</gene>
<proteinExistence type="predicted"/>
<organism evidence="1 2">
    <name type="scientific">Bauhinia variegata</name>
    <name type="common">Purple orchid tree</name>
    <name type="synonym">Phanera variegata</name>
    <dbReference type="NCBI Taxonomy" id="167791"/>
    <lineage>
        <taxon>Eukaryota</taxon>
        <taxon>Viridiplantae</taxon>
        <taxon>Streptophyta</taxon>
        <taxon>Embryophyta</taxon>
        <taxon>Tracheophyta</taxon>
        <taxon>Spermatophyta</taxon>
        <taxon>Magnoliopsida</taxon>
        <taxon>eudicotyledons</taxon>
        <taxon>Gunneridae</taxon>
        <taxon>Pentapetalae</taxon>
        <taxon>rosids</taxon>
        <taxon>fabids</taxon>
        <taxon>Fabales</taxon>
        <taxon>Fabaceae</taxon>
        <taxon>Cercidoideae</taxon>
        <taxon>Cercideae</taxon>
        <taxon>Bauhiniinae</taxon>
        <taxon>Bauhinia</taxon>
    </lineage>
</organism>
<accession>A0ACB9LB39</accession>
<evidence type="ECO:0000313" key="2">
    <source>
        <dbReference type="Proteomes" id="UP000828941"/>
    </source>
</evidence>
<comment type="caution">
    <text evidence="1">The sequence shown here is derived from an EMBL/GenBank/DDBJ whole genome shotgun (WGS) entry which is preliminary data.</text>
</comment>
<sequence length="233" mass="25479">MFYKGELSFFIWAAFVGYSCTLIFAVSKLRFICLLDGYDTHVGGRGLDEGKICVSFGNWRIAIAGCFITVQALVNTLGDLRGSLAAVERINSVLFGVEIDEALAYGLEGELKRKEVNDQNYKLLFSINSAERSQNGAAKAANAHDFMISLCRAMTHMLVQGLVNTLGDLCGSLAAVERINSVLFGVEIDEALAYGLEGELKQKEVDDQNYKLLFSINSAERSQSGFFLTNQAG</sequence>
<dbReference type="EMBL" id="CM039437">
    <property type="protein sequence ID" value="KAI4306750.1"/>
    <property type="molecule type" value="Genomic_DNA"/>
</dbReference>
<reference evidence="1 2" key="1">
    <citation type="journal article" date="2022" name="DNA Res.">
        <title>Chromosomal-level genome assembly of the orchid tree Bauhinia variegata (Leguminosae; Cercidoideae) supports the allotetraploid origin hypothesis of Bauhinia.</title>
        <authorList>
            <person name="Zhong Y."/>
            <person name="Chen Y."/>
            <person name="Zheng D."/>
            <person name="Pang J."/>
            <person name="Liu Y."/>
            <person name="Luo S."/>
            <person name="Meng S."/>
            <person name="Qian L."/>
            <person name="Wei D."/>
            <person name="Dai S."/>
            <person name="Zhou R."/>
        </authorList>
    </citation>
    <scope>NUCLEOTIDE SEQUENCE [LARGE SCALE GENOMIC DNA]</scope>
    <source>
        <strain evidence="1">BV-YZ2020</strain>
    </source>
</reference>
<name>A0ACB9LB39_BAUVA</name>
<keyword evidence="2" id="KW-1185">Reference proteome</keyword>
<dbReference type="Proteomes" id="UP000828941">
    <property type="component" value="Chromosome 12"/>
</dbReference>